<evidence type="ECO:0000313" key="2">
    <source>
        <dbReference type="Proteomes" id="UP000004423"/>
    </source>
</evidence>
<comment type="caution">
    <text evidence="1">The sequence shown here is derived from an EMBL/GenBank/DDBJ whole genome shotgun (WGS) entry which is preliminary data.</text>
</comment>
<name>A0AAV3FT57_STRCB</name>
<organism evidence="1 2">
    <name type="scientific">Streptococcus canis FSL Z3-227</name>
    <dbReference type="NCBI Taxonomy" id="482234"/>
    <lineage>
        <taxon>Bacteria</taxon>
        <taxon>Bacillati</taxon>
        <taxon>Bacillota</taxon>
        <taxon>Bacilli</taxon>
        <taxon>Lactobacillales</taxon>
        <taxon>Streptococcaceae</taxon>
        <taxon>Streptococcus</taxon>
    </lineage>
</organism>
<dbReference type="AlphaFoldDB" id="A0AAV3FT57"/>
<dbReference type="Proteomes" id="UP000004423">
    <property type="component" value="Unassembled WGS sequence"/>
</dbReference>
<proteinExistence type="predicted"/>
<reference evidence="1 2" key="1">
    <citation type="journal article" date="2012" name="PLoS ONE">
        <title>Gene Repertoire Evolution of Streptococcus pyogenes Inferred from Phylogenomic Analysis with Streptococcus canis and Streptococcus dysgalactiae.</title>
        <authorList>
            <person name="Lefebure T."/>
            <person name="Richards V.P."/>
            <person name="Lang P."/>
            <person name="Pavinski-Bitar P."/>
            <person name="Stanhope M.J."/>
        </authorList>
    </citation>
    <scope>NUCLEOTIDE SEQUENCE [LARGE SCALE GENOMIC DNA]</scope>
    <source>
        <strain evidence="1 2">FSL Z3-227</strain>
    </source>
</reference>
<dbReference type="EMBL" id="AIDX01000001">
    <property type="protein sequence ID" value="EIQ82196.1"/>
    <property type="molecule type" value="Genomic_DNA"/>
</dbReference>
<gene>
    <name evidence="1" type="ORF">SCAZ3_07515</name>
</gene>
<dbReference type="RefSeq" id="WP_003044027.1">
    <property type="nucleotide sequence ID" value="NZ_AIDX01000001.2"/>
</dbReference>
<sequence length="68" mass="7895">MNDSIGKWSKQEITFTAIGDATHAGLVKWHDNQCDYNTLNTVTKLDNLKVYENTVFNEVWRDEFEGKN</sequence>
<evidence type="ECO:0000313" key="1">
    <source>
        <dbReference type="EMBL" id="EIQ82196.1"/>
    </source>
</evidence>
<protein>
    <submittedName>
        <fullName evidence="1">Uncharacterized protein</fullName>
    </submittedName>
</protein>
<dbReference type="GeneID" id="49629151"/>
<accession>A0AAV3FT57</accession>